<proteinExistence type="predicted"/>
<sequence length="190" mass="21352">MDNIFVYSDDIFARKAIVALLADIGSIPGSLKDVAIFSFGNNNISQQAMMLLLECKAERILILAKPSILQFFATLLPGVNMVFERYDTAINIIRKVILSFIQPVRKITYGEKDKMFTIKKLSASEYRITDLYIQGLPLSNIALLLNKSIKTISAHRRSAMKKMGVASNIELIQKGHLMRLLEQNTHSSFA</sequence>
<dbReference type="RefSeq" id="WP_309878600.1">
    <property type="nucleotide sequence ID" value="NZ_CP133838.1"/>
</dbReference>
<name>A0ABY9SG30_9ENTR</name>
<evidence type="ECO:0000313" key="4">
    <source>
        <dbReference type="Proteomes" id="UP001246690"/>
    </source>
</evidence>
<evidence type="ECO:0000313" key="3">
    <source>
        <dbReference type="EMBL" id="WMY76175.1"/>
    </source>
</evidence>
<dbReference type="SUPFAM" id="SSF46894">
    <property type="entry name" value="C-terminal effector domain of the bipartite response regulators"/>
    <property type="match status" value="1"/>
</dbReference>
<dbReference type="SMART" id="SM00421">
    <property type="entry name" value="HTH_LUXR"/>
    <property type="match status" value="1"/>
</dbReference>
<organism evidence="3 4">
    <name type="scientific">Buttiauxella selenatireducens</name>
    <dbReference type="NCBI Taxonomy" id="3073902"/>
    <lineage>
        <taxon>Bacteria</taxon>
        <taxon>Pseudomonadati</taxon>
        <taxon>Pseudomonadota</taxon>
        <taxon>Gammaproteobacteria</taxon>
        <taxon>Enterobacterales</taxon>
        <taxon>Enterobacteriaceae</taxon>
        <taxon>Buttiauxella</taxon>
    </lineage>
</organism>
<feature type="domain" description="HTH luxR-type" evidence="2">
    <location>
        <begin position="118"/>
        <end position="175"/>
    </location>
</feature>
<dbReference type="InterPro" id="IPR016032">
    <property type="entry name" value="Sig_transdc_resp-reg_C-effctor"/>
</dbReference>
<accession>A0ABY9SG30</accession>
<keyword evidence="4" id="KW-1185">Reference proteome</keyword>
<dbReference type="EMBL" id="CP133838">
    <property type="protein sequence ID" value="WMY76175.1"/>
    <property type="molecule type" value="Genomic_DNA"/>
</dbReference>
<evidence type="ECO:0000259" key="2">
    <source>
        <dbReference type="SMART" id="SM00421"/>
    </source>
</evidence>
<reference evidence="3 4" key="1">
    <citation type="submission" date="2023-09" db="EMBL/GenBank/DDBJ databases">
        <title>Buttiauxella selenatireducens sp. nov., isolated from the rhizosphere of Cardamine hupingshanesis.</title>
        <authorList>
            <person name="Zhang S."/>
            <person name="Xu Z."/>
            <person name="Wang H."/>
            <person name="Guo Y."/>
        </authorList>
    </citation>
    <scope>NUCLEOTIDE SEQUENCE [LARGE SCALE GENOMIC DNA]</scope>
    <source>
        <strain evidence="3 4">R73</strain>
    </source>
</reference>
<dbReference type="Pfam" id="PF00196">
    <property type="entry name" value="GerE"/>
    <property type="match status" value="1"/>
</dbReference>
<keyword evidence="1" id="KW-0238">DNA-binding</keyword>
<gene>
    <name evidence="3" type="ORF">RHD99_09700</name>
</gene>
<dbReference type="InterPro" id="IPR036388">
    <property type="entry name" value="WH-like_DNA-bd_sf"/>
</dbReference>
<dbReference type="Proteomes" id="UP001246690">
    <property type="component" value="Chromosome"/>
</dbReference>
<dbReference type="Gene3D" id="1.10.10.10">
    <property type="entry name" value="Winged helix-like DNA-binding domain superfamily/Winged helix DNA-binding domain"/>
    <property type="match status" value="1"/>
</dbReference>
<dbReference type="InterPro" id="IPR000792">
    <property type="entry name" value="Tscrpt_reg_LuxR_C"/>
</dbReference>
<protein>
    <submittedName>
        <fullName evidence="3">LuxR C-terminal-related transcriptional regulator</fullName>
    </submittedName>
</protein>
<evidence type="ECO:0000256" key="1">
    <source>
        <dbReference type="ARBA" id="ARBA00023125"/>
    </source>
</evidence>